<dbReference type="EMBL" id="NPEV01000012">
    <property type="protein sequence ID" value="RAI27998.1"/>
    <property type="molecule type" value="Genomic_DNA"/>
</dbReference>
<dbReference type="OrthoDB" id="7064131at2"/>
<organism evidence="1 2">
    <name type="scientific">Rhodobium orientis</name>
    <dbReference type="NCBI Taxonomy" id="34017"/>
    <lineage>
        <taxon>Bacteria</taxon>
        <taxon>Pseudomonadati</taxon>
        <taxon>Pseudomonadota</taxon>
        <taxon>Alphaproteobacteria</taxon>
        <taxon>Hyphomicrobiales</taxon>
        <taxon>Rhodobiaceae</taxon>
        <taxon>Rhodobium</taxon>
    </lineage>
</organism>
<sequence>MRTVLTVLHEISGIYQLPNSEDVVLLSSEDRSVRVFLTTARTRYELHLRRLKALGTVQAQVFVGPGESRELAPYRQRFDEAFARVQLKQNDLRHGVLMVTEVSGEISDQVLDHLQDYGDFCARLKVFDPENLQTLAERATRIAFAGLALSLGESITDTLAWRGNIAIAYEPGSQRPTYSLAINASLSHTSRMQLTSEAATNAAEFASHISDADELETIVRLLSLSAKANTEPMTAFLAAWSALEIFVQEVFKSDCEPLAYDLISQSVPETALFVAKTREVMSNKYNIRDKFSLVACMLAGTEAVADIEIFKTIKKRRDDLAHAMKGDVRELPAERARALLRKYLKLHLERLRATK</sequence>
<reference evidence="1 2" key="1">
    <citation type="submission" date="2017-07" db="EMBL/GenBank/DDBJ databases">
        <title>Draft Genome Sequences of Select Purple Nonsulfur Bacteria.</title>
        <authorList>
            <person name="Lasarre B."/>
            <person name="Mckinlay J.B."/>
        </authorList>
    </citation>
    <scope>NUCLEOTIDE SEQUENCE [LARGE SCALE GENOMIC DNA]</scope>
    <source>
        <strain evidence="1 2">DSM 11290</strain>
    </source>
</reference>
<protein>
    <submittedName>
        <fullName evidence="1">Uncharacterized protein</fullName>
    </submittedName>
</protein>
<dbReference type="AlphaFoldDB" id="A0A327JY35"/>
<evidence type="ECO:0000313" key="2">
    <source>
        <dbReference type="Proteomes" id="UP000249299"/>
    </source>
</evidence>
<comment type="caution">
    <text evidence="1">The sequence shown here is derived from an EMBL/GenBank/DDBJ whole genome shotgun (WGS) entry which is preliminary data.</text>
</comment>
<dbReference type="RefSeq" id="WP_111433786.1">
    <property type="nucleotide sequence ID" value="NZ_JACIGG010000013.1"/>
</dbReference>
<keyword evidence="2" id="KW-1185">Reference proteome</keyword>
<name>A0A327JY35_9HYPH</name>
<accession>A0A327JY35</accession>
<proteinExistence type="predicted"/>
<evidence type="ECO:0000313" key="1">
    <source>
        <dbReference type="EMBL" id="RAI27998.1"/>
    </source>
</evidence>
<gene>
    <name evidence="1" type="ORF">CH339_07790</name>
</gene>
<dbReference type="Proteomes" id="UP000249299">
    <property type="component" value="Unassembled WGS sequence"/>
</dbReference>